<evidence type="ECO:0000256" key="4">
    <source>
        <dbReference type="ARBA" id="ARBA00023157"/>
    </source>
</evidence>
<protein>
    <submittedName>
        <fullName evidence="7">Glutaredoxin-3</fullName>
    </submittedName>
</protein>
<dbReference type="Proteomes" id="UP001326613">
    <property type="component" value="Chromosome"/>
</dbReference>
<dbReference type="RefSeq" id="WP_323737867.1">
    <property type="nucleotide sequence ID" value="NZ_CP112932.1"/>
</dbReference>
<dbReference type="PANTHER" id="PTHR46679:SF1">
    <property type="entry name" value="GLUTAREDOXIN-2, MITOCHONDRIAL"/>
    <property type="match status" value="1"/>
</dbReference>
<dbReference type="InterPro" id="IPR036249">
    <property type="entry name" value="Thioredoxin-like_sf"/>
</dbReference>
<dbReference type="InterPro" id="IPR002109">
    <property type="entry name" value="Glutaredoxin"/>
</dbReference>
<keyword evidence="4" id="KW-1015">Disulfide bond</keyword>
<proteinExistence type="inferred from homology"/>
<gene>
    <name evidence="7" type="ORF">Trichorick_00953</name>
</gene>
<keyword evidence="3" id="KW-0249">Electron transport</keyword>
<keyword evidence="5" id="KW-0676">Redox-active center</keyword>
<evidence type="ECO:0000313" key="8">
    <source>
        <dbReference type="Proteomes" id="UP001326613"/>
    </source>
</evidence>
<evidence type="ECO:0000256" key="2">
    <source>
        <dbReference type="ARBA" id="ARBA00022448"/>
    </source>
</evidence>
<dbReference type="PROSITE" id="PS51354">
    <property type="entry name" value="GLUTAREDOXIN_2"/>
    <property type="match status" value="1"/>
</dbReference>
<dbReference type="Gene3D" id="3.40.30.10">
    <property type="entry name" value="Glutaredoxin"/>
    <property type="match status" value="1"/>
</dbReference>
<sequence>MIKGLYLPIVALLCFLAYTIYSQDLKAKDVREYKRKIVIYGKEKCSFCIEAKKLLDNKDIPYIDIDITWDKEQYAKLRNKTGQSTVPFIFINEVFIGGYQELANLNDTNQLTKLLNQF</sequence>
<accession>A0ABZ0UVW3</accession>
<evidence type="ECO:0000256" key="5">
    <source>
        <dbReference type="ARBA" id="ARBA00023284"/>
    </source>
</evidence>
<dbReference type="SUPFAM" id="SSF52833">
    <property type="entry name" value="Thioredoxin-like"/>
    <property type="match status" value="1"/>
</dbReference>
<evidence type="ECO:0000313" key="7">
    <source>
        <dbReference type="EMBL" id="WPY01059.1"/>
    </source>
</evidence>
<keyword evidence="8" id="KW-1185">Reference proteome</keyword>
<evidence type="ECO:0000256" key="3">
    <source>
        <dbReference type="ARBA" id="ARBA00022982"/>
    </source>
</evidence>
<feature type="domain" description="Glutaredoxin" evidence="6">
    <location>
        <begin position="37"/>
        <end position="96"/>
    </location>
</feature>
<keyword evidence="2" id="KW-0813">Transport</keyword>
<evidence type="ECO:0000259" key="6">
    <source>
        <dbReference type="Pfam" id="PF00462"/>
    </source>
</evidence>
<dbReference type="PANTHER" id="PTHR46679">
    <property type="match status" value="1"/>
</dbReference>
<dbReference type="Pfam" id="PF00462">
    <property type="entry name" value="Glutaredoxin"/>
    <property type="match status" value="1"/>
</dbReference>
<dbReference type="InterPro" id="IPR014025">
    <property type="entry name" value="Glutaredoxin_subgr"/>
</dbReference>
<comment type="similarity">
    <text evidence="1">Belongs to the glutaredoxin family.</text>
</comment>
<name>A0ABZ0UVW3_9RICK</name>
<evidence type="ECO:0000256" key="1">
    <source>
        <dbReference type="ARBA" id="ARBA00007787"/>
    </source>
</evidence>
<dbReference type="PRINTS" id="PR00160">
    <property type="entry name" value="GLUTAREDOXIN"/>
</dbReference>
<dbReference type="EMBL" id="CP112932">
    <property type="protein sequence ID" value="WPY01059.1"/>
    <property type="molecule type" value="Genomic_DNA"/>
</dbReference>
<reference evidence="7 8" key="1">
    <citation type="submission" date="2022-10" db="EMBL/GenBank/DDBJ databases">
        <title>Host association and intracellularity evolved multiple times independently in the Rickettsiales.</title>
        <authorList>
            <person name="Castelli M."/>
            <person name="Nardi T."/>
            <person name="Gammuto L."/>
            <person name="Bellinzona G."/>
            <person name="Sabaneyeva E."/>
            <person name="Potekhin A."/>
            <person name="Serra V."/>
            <person name="Petroni G."/>
            <person name="Sassera D."/>
        </authorList>
    </citation>
    <scope>NUCLEOTIDE SEQUENCE [LARGE SCALE GENOMIC DNA]</scope>
    <source>
        <strain evidence="7 8">Kr 154-4</strain>
    </source>
</reference>
<organism evidence="7 8">
    <name type="scientific">Candidatus Trichorickettsia mobilis</name>
    <dbReference type="NCBI Taxonomy" id="1346319"/>
    <lineage>
        <taxon>Bacteria</taxon>
        <taxon>Pseudomonadati</taxon>
        <taxon>Pseudomonadota</taxon>
        <taxon>Alphaproteobacteria</taxon>
        <taxon>Rickettsiales</taxon>
        <taxon>Rickettsiaceae</taxon>
        <taxon>Rickettsieae</taxon>
        <taxon>Candidatus Trichorickettsia</taxon>
    </lineage>
</organism>